<evidence type="ECO:0000256" key="2">
    <source>
        <dbReference type="ARBA" id="ARBA00022485"/>
    </source>
</evidence>
<name>A0A8J3A5G9_9ACTN</name>
<protein>
    <submittedName>
        <fullName evidence="9">Dimethyl sulfoxide reductase subunit B</fullName>
    </submittedName>
</protein>
<feature type="domain" description="4Fe-4S ferredoxin-type" evidence="8">
    <location>
        <begin position="82"/>
        <end position="111"/>
    </location>
</feature>
<dbReference type="Pfam" id="PF12800">
    <property type="entry name" value="Fer4_4"/>
    <property type="match status" value="1"/>
</dbReference>
<evidence type="ECO:0000256" key="3">
    <source>
        <dbReference type="ARBA" id="ARBA00022723"/>
    </source>
</evidence>
<dbReference type="InterPro" id="IPR050954">
    <property type="entry name" value="ET_IronSulfur_Cluster-Binding"/>
</dbReference>
<gene>
    <name evidence="9" type="primary">dmsB</name>
    <name evidence="9" type="ORF">GCM10011354_04740</name>
</gene>
<evidence type="ECO:0000256" key="4">
    <source>
        <dbReference type="ARBA" id="ARBA00022737"/>
    </source>
</evidence>
<dbReference type="CDD" id="cd16371">
    <property type="entry name" value="DMSOR_beta_like"/>
    <property type="match status" value="1"/>
</dbReference>
<dbReference type="AlphaFoldDB" id="A0A8J3A5G9"/>
<evidence type="ECO:0000313" key="9">
    <source>
        <dbReference type="EMBL" id="GGI03580.1"/>
    </source>
</evidence>
<dbReference type="Proteomes" id="UP000650511">
    <property type="component" value="Unassembled WGS sequence"/>
</dbReference>
<keyword evidence="5" id="KW-0249">Electron transport</keyword>
<evidence type="ECO:0000259" key="8">
    <source>
        <dbReference type="PROSITE" id="PS51379"/>
    </source>
</evidence>
<dbReference type="PANTHER" id="PTHR43177:SF5">
    <property type="entry name" value="ANAEROBIC DIMETHYL SULFOXIDE REDUCTASE CHAIN B-RELATED"/>
    <property type="match status" value="1"/>
</dbReference>
<dbReference type="OrthoDB" id="9779457at2"/>
<dbReference type="SUPFAM" id="SSF54862">
    <property type="entry name" value="4Fe-4S ferredoxins"/>
    <property type="match status" value="1"/>
</dbReference>
<reference evidence="9" key="2">
    <citation type="submission" date="2020-09" db="EMBL/GenBank/DDBJ databases">
        <authorList>
            <person name="Sun Q."/>
            <person name="Zhou Y."/>
        </authorList>
    </citation>
    <scope>NUCLEOTIDE SEQUENCE</scope>
    <source>
        <strain evidence="9">CGMCC 1.14988</strain>
    </source>
</reference>
<dbReference type="RefSeq" id="WP_130651480.1">
    <property type="nucleotide sequence ID" value="NZ_BMHA01000002.1"/>
</dbReference>
<keyword evidence="7" id="KW-0411">Iron-sulfur</keyword>
<evidence type="ECO:0000256" key="7">
    <source>
        <dbReference type="ARBA" id="ARBA00023014"/>
    </source>
</evidence>
<dbReference type="InterPro" id="IPR017896">
    <property type="entry name" value="4Fe4S_Fe-S-bd"/>
</dbReference>
<comment type="caution">
    <text evidence="9">The sequence shown here is derived from an EMBL/GenBank/DDBJ whole genome shotgun (WGS) entry which is preliminary data.</text>
</comment>
<keyword evidence="4" id="KW-0677">Repeat</keyword>
<keyword evidence="6" id="KW-0408">Iron</keyword>
<evidence type="ECO:0000256" key="5">
    <source>
        <dbReference type="ARBA" id="ARBA00022982"/>
    </source>
</evidence>
<evidence type="ECO:0000256" key="1">
    <source>
        <dbReference type="ARBA" id="ARBA00022448"/>
    </source>
</evidence>
<keyword evidence="1" id="KW-0813">Transport</keyword>
<keyword evidence="2" id="KW-0004">4Fe-4S</keyword>
<dbReference type="PROSITE" id="PS00198">
    <property type="entry name" value="4FE4S_FER_1"/>
    <property type="match status" value="1"/>
</dbReference>
<keyword evidence="3" id="KW-0479">Metal-binding</keyword>
<evidence type="ECO:0000313" key="10">
    <source>
        <dbReference type="Proteomes" id="UP000650511"/>
    </source>
</evidence>
<evidence type="ECO:0000256" key="6">
    <source>
        <dbReference type="ARBA" id="ARBA00023004"/>
    </source>
</evidence>
<organism evidence="9 10">
    <name type="scientific">Egicoccus halophilus</name>
    <dbReference type="NCBI Taxonomy" id="1670830"/>
    <lineage>
        <taxon>Bacteria</taxon>
        <taxon>Bacillati</taxon>
        <taxon>Actinomycetota</taxon>
        <taxon>Nitriliruptoria</taxon>
        <taxon>Egicoccales</taxon>
        <taxon>Egicoccaceae</taxon>
        <taxon>Egicoccus</taxon>
    </lineage>
</organism>
<dbReference type="Gene3D" id="3.30.70.20">
    <property type="match status" value="2"/>
</dbReference>
<reference evidence="9" key="1">
    <citation type="journal article" date="2014" name="Int. J. Syst. Evol. Microbiol.">
        <title>Complete genome sequence of Corynebacterium casei LMG S-19264T (=DSM 44701T), isolated from a smear-ripened cheese.</title>
        <authorList>
            <consortium name="US DOE Joint Genome Institute (JGI-PGF)"/>
            <person name="Walter F."/>
            <person name="Albersmeier A."/>
            <person name="Kalinowski J."/>
            <person name="Ruckert C."/>
        </authorList>
    </citation>
    <scope>NUCLEOTIDE SEQUENCE</scope>
    <source>
        <strain evidence="9">CGMCC 1.14988</strain>
    </source>
</reference>
<dbReference type="GO" id="GO:0046872">
    <property type="term" value="F:metal ion binding"/>
    <property type="evidence" value="ECO:0007669"/>
    <property type="project" value="UniProtKB-KW"/>
</dbReference>
<dbReference type="Pfam" id="PF13247">
    <property type="entry name" value="Fer4_11"/>
    <property type="match status" value="1"/>
</dbReference>
<proteinExistence type="predicted"/>
<feature type="domain" description="4Fe-4S ferredoxin-type" evidence="8">
    <location>
        <begin position="49"/>
        <end position="81"/>
    </location>
</feature>
<dbReference type="GO" id="GO:0051539">
    <property type="term" value="F:4 iron, 4 sulfur cluster binding"/>
    <property type="evidence" value="ECO:0007669"/>
    <property type="project" value="UniProtKB-KW"/>
</dbReference>
<dbReference type="PROSITE" id="PS51379">
    <property type="entry name" value="4FE4S_FER_2"/>
    <property type="match status" value="3"/>
</dbReference>
<keyword evidence="10" id="KW-1185">Reference proteome</keyword>
<dbReference type="PANTHER" id="PTHR43177">
    <property type="entry name" value="PROTEIN NRFC"/>
    <property type="match status" value="1"/>
</dbReference>
<accession>A0A8J3A5G9</accession>
<dbReference type="EMBL" id="BMHA01000002">
    <property type="protein sequence ID" value="GGI03580.1"/>
    <property type="molecule type" value="Genomic_DNA"/>
</dbReference>
<feature type="domain" description="4Fe-4S ferredoxin-type" evidence="8">
    <location>
        <begin position="5"/>
        <end position="34"/>
    </location>
</feature>
<dbReference type="InterPro" id="IPR017900">
    <property type="entry name" value="4Fe4S_Fe_S_CS"/>
</dbReference>
<sequence length="201" mass="22185">MTDRLGFYVNLDKCVGCRTCEAACDQTWETPIDVSFRKVGTLEAGDFPDVTQLFMSLSCNHCDMPACASACPTGAYTKRDDGIVLVDQDVCIGCKMCTFACPYGAPQYDKKLGKVSKCNMCAPIVDEGGIPACVESCPYDALDWGPMDELYRRHPTAQREAPFFPDIDITRPNILFDLPAELPDDLRRVDGTDRLAESREG</sequence>